<organism evidence="3 4">
    <name type="scientific">Steinernema carpocapsae</name>
    <name type="common">Entomopathogenic nematode</name>
    <dbReference type="NCBI Taxonomy" id="34508"/>
    <lineage>
        <taxon>Eukaryota</taxon>
        <taxon>Metazoa</taxon>
        <taxon>Ecdysozoa</taxon>
        <taxon>Nematoda</taxon>
        <taxon>Chromadorea</taxon>
        <taxon>Rhabditida</taxon>
        <taxon>Tylenchina</taxon>
        <taxon>Panagrolaimomorpha</taxon>
        <taxon>Strongyloidoidea</taxon>
        <taxon>Steinernematidae</taxon>
        <taxon>Steinernema</taxon>
    </lineage>
</organism>
<evidence type="ECO:0000313" key="4">
    <source>
        <dbReference type="Proteomes" id="UP000298663"/>
    </source>
</evidence>
<dbReference type="Proteomes" id="UP000298663">
    <property type="component" value="Unassembled WGS sequence"/>
</dbReference>
<dbReference type="STRING" id="34508.A0A4U5NTS2"/>
<dbReference type="Gene3D" id="3.40.50.1820">
    <property type="entry name" value="alpha/beta hydrolase"/>
    <property type="match status" value="1"/>
</dbReference>
<gene>
    <name evidence="3" type="ORF">L596_011236</name>
</gene>
<dbReference type="InterPro" id="IPR029058">
    <property type="entry name" value="AB_hydrolase_fold"/>
</dbReference>
<keyword evidence="1" id="KW-0472">Membrane</keyword>
<feature type="domain" description="Serine aminopeptidase S33" evidence="2">
    <location>
        <begin position="125"/>
        <end position="224"/>
    </location>
</feature>
<dbReference type="PANTHER" id="PTHR12277:SF194">
    <property type="entry name" value="FI04476P"/>
    <property type="match status" value="1"/>
</dbReference>
<dbReference type="PANTHER" id="PTHR12277">
    <property type="entry name" value="ALPHA/BETA HYDROLASE DOMAIN-CONTAINING PROTEIN"/>
    <property type="match status" value="1"/>
</dbReference>
<dbReference type="InterPro" id="IPR022742">
    <property type="entry name" value="Hydrolase_4"/>
</dbReference>
<reference evidence="3 4" key="2">
    <citation type="journal article" date="2019" name="G3 (Bethesda)">
        <title>Hybrid Assembly of the Genome of the Entomopathogenic Nematode Steinernema carpocapsae Identifies the X-Chromosome.</title>
        <authorList>
            <person name="Serra L."/>
            <person name="Macchietto M."/>
            <person name="Macias-Munoz A."/>
            <person name="McGill C.J."/>
            <person name="Rodriguez I.M."/>
            <person name="Rodriguez B."/>
            <person name="Murad R."/>
            <person name="Mortazavi A."/>
        </authorList>
    </citation>
    <scope>NUCLEOTIDE SEQUENCE [LARGE SCALE GENOMIC DNA]</scope>
    <source>
        <strain evidence="3 4">ALL</strain>
    </source>
</reference>
<dbReference type="GO" id="GO:0004622">
    <property type="term" value="F:phosphatidylcholine lysophospholipase activity"/>
    <property type="evidence" value="ECO:0007669"/>
    <property type="project" value="TreeGrafter"/>
</dbReference>
<dbReference type="GO" id="GO:0005789">
    <property type="term" value="C:endoplasmic reticulum membrane"/>
    <property type="evidence" value="ECO:0007669"/>
    <property type="project" value="TreeGrafter"/>
</dbReference>
<feature type="transmembrane region" description="Helical" evidence="1">
    <location>
        <begin position="7"/>
        <end position="28"/>
    </location>
</feature>
<dbReference type="AlphaFoldDB" id="A0A4U5NTS2"/>
<proteinExistence type="predicted"/>
<keyword evidence="4" id="KW-1185">Reference proteome</keyword>
<dbReference type="OrthoDB" id="10249433at2759"/>
<dbReference type="GO" id="GO:0052651">
    <property type="term" value="P:monoacylglycerol catabolic process"/>
    <property type="evidence" value="ECO:0007669"/>
    <property type="project" value="TreeGrafter"/>
</dbReference>
<keyword evidence="1" id="KW-0812">Transmembrane</keyword>
<comment type="caution">
    <text evidence="3">The sequence shown here is derived from an EMBL/GenBank/DDBJ whole genome shotgun (WGS) entry which is preliminary data.</text>
</comment>
<evidence type="ECO:0000259" key="2">
    <source>
        <dbReference type="Pfam" id="PF12146"/>
    </source>
</evidence>
<protein>
    <recommendedName>
        <fullName evidence="2">Serine aminopeptidase S33 domain-containing protein</fullName>
    </recommendedName>
</protein>
<dbReference type="GO" id="GO:0006660">
    <property type="term" value="P:phosphatidylserine catabolic process"/>
    <property type="evidence" value="ECO:0007669"/>
    <property type="project" value="TreeGrafter"/>
</dbReference>
<name>A0A4U5NTS2_STECR</name>
<keyword evidence="1" id="KW-1133">Transmembrane helix</keyword>
<evidence type="ECO:0000256" key="1">
    <source>
        <dbReference type="SAM" id="Phobius"/>
    </source>
</evidence>
<accession>A0A4U5NTS2</accession>
<dbReference type="GO" id="GO:0047372">
    <property type="term" value="F:monoacylglycerol lipase activity"/>
    <property type="evidence" value="ECO:0007669"/>
    <property type="project" value="TreeGrafter"/>
</dbReference>
<reference evidence="3 4" key="1">
    <citation type="journal article" date="2015" name="Genome Biol.">
        <title>Comparative genomics of Steinernema reveals deeply conserved gene regulatory networks.</title>
        <authorList>
            <person name="Dillman A.R."/>
            <person name="Macchietto M."/>
            <person name="Porter C.F."/>
            <person name="Rogers A."/>
            <person name="Williams B."/>
            <person name="Antoshechkin I."/>
            <person name="Lee M.M."/>
            <person name="Goodwin Z."/>
            <person name="Lu X."/>
            <person name="Lewis E.E."/>
            <person name="Goodrich-Blair H."/>
            <person name="Stock S.P."/>
            <person name="Adams B.J."/>
            <person name="Sternberg P.W."/>
            <person name="Mortazavi A."/>
        </authorList>
    </citation>
    <scope>NUCLEOTIDE SEQUENCE [LARGE SCALE GENOMIC DNA]</scope>
    <source>
        <strain evidence="3 4">ALL</strain>
    </source>
</reference>
<dbReference type="SUPFAM" id="SSF53474">
    <property type="entry name" value="alpha/beta-Hydrolases"/>
    <property type="match status" value="1"/>
</dbReference>
<sequence length="333" mass="37665">MGYLRKSLIWGVGVPLILAYLVAPVLFYCWPHVMQHIFFLNFVKFPFTTYSNLTAHGVRSVGRNFYLVDGDHRIGVWHILPGELSEKFDVRPNDSEIEGLLGTSGHPIVVYYHGNSFDRAGSHRCELYNVLTDQQYHVISIDYRGYGDSTGSPTEGGIVTDAHKVYDYVKLLAKPKNIPVYVWGHSMGTGVATRLVSELSLSKNAPTGLILESPFNNLKEVMLSHPFSRPYRWIPYLDVILVEPLRGAGLVMNTDERIIHISCPILIMHAVDDNIIPIKLARKLTESAKAARRHVRLVEFDSERKFKHKFICRAPELPQILSTFTSECVSRSA</sequence>
<evidence type="ECO:0000313" key="3">
    <source>
        <dbReference type="EMBL" id="TKR86702.1"/>
    </source>
</evidence>
<dbReference type="Pfam" id="PF12146">
    <property type="entry name" value="Hydrolase_4"/>
    <property type="match status" value="1"/>
</dbReference>
<dbReference type="EMBL" id="AZBU02000003">
    <property type="protein sequence ID" value="TKR86702.1"/>
    <property type="molecule type" value="Genomic_DNA"/>
</dbReference>